<sequence length="150" mass="17348">MTLNIKSFLIICAFTATFWSTKYGTRTRSITRRPSITIYSGDCLKYKLDIVPPRNIRRRELGHAFAKIIINQSTKHMTFYYDGKLVFSTDNLLSYADNERGGEGFDGDNGVSAFRLIAERLFRIHHDNPFTRANDNDIGYEYLINNYTVN</sequence>
<dbReference type="STRING" id="551995.SAMN05192574_105358"/>
<reference evidence="2" key="1">
    <citation type="submission" date="2016-10" db="EMBL/GenBank/DDBJ databases">
        <authorList>
            <person name="Varghese N."/>
            <person name="Submissions S."/>
        </authorList>
    </citation>
    <scope>NUCLEOTIDE SEQUENCE [LARGE SCALE GENOMIC DNA]</scope>
    <source>
        <strain evidence="2">Gh-48</strain>
    </source>
</reference>
<dbReference type="EMBL" id="FOCL01000005">
    <property type="protein sequence ID" value="SEO11512.1"/>
    <property type="molecule type" value="Genomic_DNA"/>
</dbReference>
<protein>
    <submittedName>
        <fullName evidence="1">Uncharacterized protein</fullName>
    </submittedName>
</protein>
<dbReference type="Proteomes" id="UP000198942">
    <property type="component" value="Unassembled WGS sequence"/>
</dbReference>
<dbReference type="AlphaFoldDB" id="A0A1H8M2A5"/>
<proteinExistence type="predicted"/>
<evidence type="ECO:0000313" key="2">
    <source>
        <dbReference type="Proteomes" id="UP000198942"/>
    </source>
</evidence>
<accession>A0A1H8M2A5</accession>
<gene>
    <name evidence="1" type="ORF">SAMN05192574_105358</name>
</gene>
<dbReference type="OrthoDB" id="799352at2"/>
<name>A0A1H8M2A5_9SPHI</name>
<evidence type="ECO:0000313" key="1">
    <source>
        <dbReference type="EMBL" id="SEO11512.1"/>
    </source>
</evidence>
<dbReference type="RefSeq" id="WP_143065223.1">
    <property type="nucleotide sequence ID" value="NZ_FOCL01000005.1"/>
</dbReference>
<organism evidence="1 2">
    <name type="scientific">Mucilaginibacter gossypiicola</name>
    <dbReference type="NCBI Taxonomy" id="551995"/>
    <lineage>
        <taxon>Bacteria</taxon>
        <taxon>Pseudomonadati</taxon>
        <taxon>Bacteroidota</taxon>
        <taxon>Sphingobacteriia</taxon>
        <taxon>Sphingobacteriales</taxon>
        <taxon>Sphingobacteriaceae</taxon>
        <taxon>Mucilaginibacter</taxon>
    </lineage>
</organism>
<keyword evidence="2" id="KW-1185">Reference proteome</keyword>